<evidence type="ECO:0000256" key="1">
    <source>
        <dbReference type="SAM" id="Phobius"/>
    </source>
</evidence>
<organism evidence="2 3">
    <name type="scientific">Nematostella vectensis</name>
    <name type="common">Starlet sea anemone</name>
    <dbReference type="NCBI Taxonomy" id="45351"/>
    <lineage>
        <taxon>Eukaryota</taxon>
        <taxon>Metazoa</taxon>
        <taxon>Cnidaria</taxon>
        <taxon>Anthozoa</taxon>
        <taxon>Hexacorallia</taxon>
        <taxon>Actiniaria</taxon>
        <taxon>Edwardsiidae</taxon>
        <taxon>Nematostella</taxon>
    </lineage>
</organism>
<dbReference type="Proteomes" id="UP000001593">
    <property type="component" value="Unassembled WGS sequence"/>
</dbReference>
<sequence>MQVQAFKPEVNITHMEFPCAPITLVLTNTFLLSIVCLRPEFYKTKKAIITILWAADALAVILGSHFINGDDGDEDDKCKRAARLKCLNEKRSMELMAILLNAYLVFYCLQKRDKFIVPVQVPFILSHALCVVFNGVAWSVPILIFSSFGPLSCWVSLGDIVLGQVWGFDMIICLSLYRSVFICLSFINDYINEKNDQEMKAEGGYVAYI</sequence>
<keyword evidence="3" id="KW-1185">Reference proteome</keyword>
<dbReference type="HOGENOM" id="CLU_1316803_0_0_1"/>
<dbReference type="InParanoid" id="A7RHJ7"/>
<keyword evidence="1" id="KW-0472">Membrane</keyword>
<gene>
    <name evidence="2" type="ORF">NEMVEDRAFT_v1g238315</name>
</gene>
<feature type="transmembrane region" description="Helical" evidence="1">
    <location>
        <begin position="165"/>
        <end position="187"/>
    </location>
</feature>
<name>A7RHJ7_NEMVE</name>
<feature type="transmembrane region" description="Helical" evidence="1">
    <location>
        <begin position="20"/>
        <end position="37"/>
    </location>
</feature>
<dbReference type="EMBL" id="DS469511">
    <property type="protein sequence ID" value="EDO48864.1"/>
    <property type="molecule type" value="Genomic_DNA"/>
</dbReference>
<feature type="transmembrane region" description="Helical" evidence="1">
    <location>
        <begin position="49"/>
        <end position="67"/>
    </location>
</feature>
<keyword evidence="1" id="KW-0812">Transmembrane</keyword>
<feature type="transmembrane region" description="Helical" evidence="1">
    <location>
        <begin position="92"/>
        <end position="109"/>
    </location>
</feature>
<evidence type="ECO:0000313" key="2">
    <source>
        <dbReference type="EMBL" id="EDO48864.1"/>
    </source>
</evidence>
<reference evidence="2 3" key="1">
    <citation type="journal article" date="2007" name="Science">
        <title>Sea anemone genome reveals ancestral eumetazoan gene repertoire and genomic organization.</title>
        <authorList>
            <person name="Putnam N.H."/>
            <person name="Srivastava M."/>
            <person name="Hellsten U."/>
            <person name="Dirks B."/>
            <person name="Chapman J."/>
            <person name="Salamov A."/>
            <person name="Terry A."/>
            <person name="Shapiro H."/>
            <person name="Lindquist E."/>
            <person name="Kapitonov V.V."/>
            <person name="Jurka J."/>
            <person name="Genikhovich G."/>
            <person name="Grigoriev I.V."/>
            <person name="Lucas S.M."/>
            <person name="Steele R.E."/>
            <person name="Finnerty J.R."/>
            <person name="Technau U."/>
            <person name="Martindale M.Q."/>
            <person name="Rokhsar D.S."/>
        </authorList>
    </citation>
    <scope>NUCLEOTIDE SEQUENCE [LARGE SCALE GENOMIC DNA]</scope>
    <source>
        <strain evidence="3">CH2 X CH6</strain>
    </source>
</reference>
<dbReference type="AlphaFoldDB" id="A7RHJ7"/>
<evidence type="ECO:0000313" key="3">
    <source>
        <dbReference type="Proteomes" id="UP000001593"/>
    </source>
</evidence>
<feature type="transmembrane region" description="Helical" evidence="1">
    <location>
        <begin position="121"/>
        <end position="145"/>
    </location>
</feature>
<keyword evidence="1" id="KW-1133">Transmembrane helix</keyword>
<proteinExistence type="predicted"/>
<protein>
    <submittedName>
        <fullName evidence="2">Uncharacterized protein</fullName>
    </submittedName>
</protein>
<accession>A7RHJ7</accession>